<dbReference type="AlphaFoldDB" id="A0AAD9Q1H2"/>
<dbReference type="Proteomes" id="UP001249851">
    <property type="component" value="Unassembled WGS sequence"/>
</dbReference>
<reference evidence="2" key="1">
    <citation type="journal article" date="2023" name="G3 (Bethesda)">
        <title>Whole genome assembly and annotation of the endangered Caribbean coral Acropora cervicornis.</title>
        <authorList>
            <person name="Selwyn J.D."/>
            <person name="Vollmer S.V."/>
        </authorList>
    </citation>
    <scope>NUCLEOTIDE SEQUENCE</scope>
    <source>
        <strain evidence="2">K2</strain>
    </source>
</reference>
<comment type="caution">
    <text evidence="2">The sequence shown here is derived from an EMBL/GenBank/DDBJ whole genome shotgun (WGS) entry which is preliminary data.</text>
</comment>
<evidence type="ECO:0000313" key="2">
    <source>
        <dbReference type="EMBL" id="KAK2552998.1"/>
    </source>
</evidence>
<dbReference type="EMBL" id="JARQWQ010000081">
    <property type="protein sequence ID" value="KAK2552998.1"/>
    <property type="molecule type" value="Genomic_DNA"/>
</dbReference>
<feature type="region of interest" description="Disordered" evidence="1">
    <location>
        <begin position="1"/>
        <end position="25"/>
    </location>
</feature>
<accession>A0AAD9Q1H2</accession>
<name>A0AAD9Q1H2_ACRCE</name>
<evidence type="ECO:0000256" key="1">
    <source>
        <dbReference type="SAM" id="MobiDB-lite"/>
    </source>
</evidence>
<evidence type="ECO:0000313" key="3">
    <source>
        <dbReference type="Proteomes" id="UP001249851"/>
    </source>
</evidence>
<protein>
    <submittedName>
        <fullName evidence="2">Uncharacterized protein</fullName>
    </submittedName>
</protein>
<reference evidence="2" key="2">
    <citation type="journal article" date="2023" name="Science">
        <title>Genomic signatures of disease resistance in endangered staghorn corals.</title>
        <authorList>
            <person name="Vollmer S.V."/>
            <person name="Selwyn J.D."/>
            <person name="Despard B.A."/>
            <person name="Roesel C.L."/>
        </authorList>
    </citation>
    <scope>NUCLEOTIDE SEQUENCE</scope>
    <source>
        <strain evidence="2">K2</strain>
    </source>
</reference>
<sequence>MVADIPPRNPLAVLSGTSHTDTSERIHDGHQSMTECHEMWRRGISTLNTNFYAANFNERIHQPLLPTSEQRSRKWSSHCQEELRQRDSFHALMSRRATPHRASESNLNPAIPTHEAIAIRDEKTKAAYCHYFDKRRGV</sequence>
<proteinExistence type="predicted"/>
<gene>
    <name evidence="2" type="ORF">P5673_025714</name>
</gene>
<keyword evidence="3" id="KW-1185">Reference proteome</keyword>
<organism evidence="2 3">
    <name type="scientific">Acropora cervicornis</name>
    <name type="common">Staghorn coral</name>
    <dbReference type="NCBI Taxonomy" id="6130"/>
    <lineage>
        <taxon>Eukaryota</taxon>
        <taxon>Metazoa</taxon>
        <taxon>Cnidaria</taxon>
        <taxon>Anthozoa</taxon>
        <taxon>Hexacorallia</taxon>
        <taxon>Scleractinia</taxon>
        <taxon>Astrocoeniina</taxon>
        <taxon>Acroporidae</taxon>
        <taxon>Acropora</taxon>
    </lineage>
</organism>